<dbReference type="PANTHER" id="PTHR42760:SF133">
    <property type="entry name" value="3-OXOACYL-[ACYL-CARRIER-PROTEIN] REDUCTASE"/>
    <property type="match status" value="1"/>
</dbReference>
<evidence type="ECO:0000313" key="4">
    <source>
        <dbReference type="EMBL" id="GGC91919.1"/>
    </source>
</evidence>
<comment type="similarity">
    <text evidence="1">Belongs to the short-chain dehydrogenases/reductases (SDR) family.</text>
</comment>
<dbReference type="CDD" id="cd05233">
    <property type="entry name" value="SDR_c"/>
    <property type="match status" value="1"/>
</dbReference>
<feature type="domain" description="Ketoreductase" evidence="3">
    <location>
        <begin position="10"/>
        <end position="199"/>
    </location>
</feature>
<dbReference type="GO" id="GO:0016616">
    <property type="term" value="F:oxidoreductase activity, acting on the CH-OH group of donors, NAD or NADP as acceptor"/>
    <property type="evidence" value="ECO:0007669"/>
    <property type="project" value="TreeGrafter"/>
</dbReference>
<keyword evidence="5" id="KW-1185">Reference proteome</keyword>
<name>A0A916UWX8_9HYPH</name>
<dbReference type="SUPFAM" id="SSF51735">
    <property type="entry name" value="NAD(P)-binding Rossmann-fold domains"/>
    <property type="match status" value="1"/>
</dbReference>
<dbReference type="Proteomes" id="UP000637002">
    <property type="component" value="Unassembled WGS sequence"/>
</dbReference>
<dbReference type="InterPro" id="IPR036291">
    <property type="entry name" value="NAD(P)-bd_dom_sf"/>
</dbReference>
<gene>
    <name evidence="4" type="ORF">GCM10010994_57130</name>
</gene>
<dbReference type="PRINTS" id="PR00080">
    <property type="entry name" value="SDRFAMILY"/>
</dbReference>
<dbReference type="Gene3D" id="3.40.50.720">
    <property type="entry name" value="NAD(P)-binding Rossmann-like Domain"/>
    <property type="match status" value="1"/>
</dbReference>
<dbReference type="PANTHER" id="PTHR42760">
    <property type="entry name" value="SHORT-CHAIN DEHYDROGENASES/REDUCTASES FAMILY MEMBER"/>
    <property type="match status" value="1"/>
</dbReference>
<protein>
    <submittedName>
        <fullName evidence="4">Beta-ketoacyl-ACP reductase</fullName>
    </submittedName>
</protein>
<evidence type="ECO:0000259" key="3">
    <source>
        <dbReference type="SMART" id="SM00822"/>
    </source>
</evidence>
<evidence type="ECO:0000256" key="2">
    <source>
        <dbReference type="ARBA" id="ARBA00023002"/>
    </source>
</evidence>
<accession>A0A916UWX8</accession>
<evidence type="ECO:0000313" key="5">
    <source>
        <dbReference type="Proteomes" id="UP000637002"/>
    </source>
</evidence>
<dbReference type="PROSITE" id="PS00061">
    <property type="entry name" value="ADH_SHORT"/>
    <property type="match status" value="1"/>
</dbReference>
<dbReference type="InterPro" id="IPR057326">
    <property type="entry name" value="KR_dom"/>
</dbReference>
<dbReference type="InterPro" id="IPR002347">
    <property type="entry name" value="SDR_fam"/>
</dbReference>
<keyword evidence="2" id="KW-0560">Oxidoreductase</keyword>
<dbReference type="FunFam" id="3.40.50.720:FF:000084">
    <property type="entry name" value="Short-chain dehydrogenase reductase"/>
    <property type="match status" value="1"/>
</dbReference>
<sequence>MPTYGRLGARVALVTGAARGIGRATALKLADEGAHVVLNDVDAEPLAATARAVRDQGGQATILAADVTEPDFGERFVAAAMGACGRIDIIVANAGYGWNARLDRQTDEQWAVMIDTHATSSFRLVRAALPHLRGEDQVTAATGKPTHRKVVFVSSVAAVYGAPRMASYAAAKGALGGLTRSLAQELGPFAINVNAVAFGFTDTRLTRPVGPGETGEVEVGGRAQKLGYKAEGRDEPIGRIPLGRPGTAEEAAGAIWFLCLPESDYVTGQTLVASGGLYI</sequence>
<dbReference type="Pfam" id="PF13561">
    <property type="entry name" value="adh_short_C2"/>
    <property type="match status" value="1"/>
</dbReference>
<proteinExistence type="inferred from homology"/>
<dbReference type="EMBL" id="BMGG01000012">
    <property type="protein sequence ID" value="GGC91919.1"/>
    <property type="molecule type" value="Genomic_DNA"/>
</dbReference>
<reference evidence="4" key="2">
    <citation type="submission" date="2020-09" db="EMBL/GenBank/DDBJ databases">
        <authorList>
            <person name="Sun Q."/>
            <person name="Zhou Y."/>
        </authorList>
    </citation>
    <scope>NUCLEOTIDE SEQUENCE</scope>
    <source>
        <strain evidence="4">CGMCC 1.12919</strain>
    </source>
</reference>
<reference evidence="4" key="1">
    <citation type="journal article" date="2014" name="Int. J. Syst. Evol. Microbiol.">
        <title>Complete genome sequence of Corynebacterium casei LMG S-19264T (=DSM 44701T), isolated from a smear-ripened cheese.</title>
        <authorList>
            <consortium name="US DOE Joint Genome Institute (JGI-PGF)"/>
            <person name="Walter F."/>
            <person name="Albersmeier A."/>
            <person name="Kalinowski J."/>
            <person name="Ruckert C."/>
        </authorList>
    </citation>
    <scope>NUCLEOTIDE SEQUENCE</scope>
    <source>
        <strain evidence="4">CGMCC 1.12919</strain>
    </source>
</reference>
<organism evidence="4 5">
    <name type="scientific">Chelatococcus reniformis</name>
    <dbReference type="NCBI Taxonomy" id="1494448"/>
    <lineage>
        <taxon>Bacteria</taxon>
        <taxon>Pseudomonadati</taxon>
        <taxon>Pseudomonadota</taxon>
        <taxon>Alphaproteobacteria</taxon>
        <taxon>Hyphomicrobiales</taxon>
        <taxon>Chelatococcaceae</taxon>
        <taxon>Chelatococcus</taxon>
    </lineage>
</organism>
<dbReference type="PRINTS" id="PR00081">
    <property type="entry name" value="GDHRDH"/>
</dbReference>
<dbReference type="SMART" id="SM00822">
    <property type="entry name" value="PKS_KR"/>
    <property type="match status" value="1"/>
</dbReference>
<dbReference type="RefSeq" id="WP_188612588.1">
    <property type="nucleotide sequence ID" value="NZ_BMGG01000012.1"/>
</dbReference>
<dbReference type="GO" id="GO:0048038">
    <property type="term" value="F:quinone binding"/>
    <property type="evidence" value="ECO:0007669"/>
    <property type="project" value="TreeGrafter"/>
</dbReference>
<evidence type="ECO:0000256" key="1">
    <source>
        <dbReference type="ARBA" id="ARBA00006484"/>
    </source>
</evidence>
<dbReference type="GO" id="GO:0006633">
    <property type="term" value="P:fatty acid biosynthetic process"/>
    <property type="evidence" value="ECO:0007669"/>
    <property type="project" value="TreeGrafter"/>
</dbReference>
<dbReference type="AlphaFoldDB" id="A0A916UWX8"/>
<comment type="caution">
    <text evidence="4">The sequence shown here is derived from an EMBL/GenBank/DDBJ whole genome shotgun (WGS) entry which is preliminary data.</text>
</comment>
<dbReference type="InterPro" id="IPR020904">
    <property type="entry name" value="Sc_DH/Rdtase_CS"/>
</dbReference>